<protein>
    <recommendedName>
        <fullName evidence="1">Thioredoxin domain-containing protein</fullName>
    </recommendedName>
</protein>
<sequence>MKNILILLSLIITTGCTRAQDVSKIQSIPPYRILSAPDSAYKTPANLKKNQPVMIVYFSPDCSHCQRLMYEMKGQMKDFSKIQVIMITPVDYKMVKGFYRDFGVSEYPNFTVGTEGYTYQVLKYYNVKMTPYIAIYDHKHKLLKAYEKAPKIKELAGMVKKA</sequence>
<name>A0A917N009_9SPHI</name>
<comment type="caution">
    <text evidence="2">The sequence shown here is derived from an EMBL/GenBank/DDBJ whole genome shotgun (WGS) entry which is preliminary data.</text>
</comment>
<evidence type="ECO:0000313" key="3">
    <source>
        <dbReference type="Proteomes" id="UP000662074"/>
    </source>
</evidence>
<reference evidence="2" key="1">
    <citation type="journal article" date="2014" name="Int. J. Syst. Evol. Microbiol.">
        <title>Complete genome sequence of Corynebacterium casei LMG S-19264T (=DSM 44701T), isolated from a smear-ripened cheese.</title>
        <authorList>
            <consortium name="US DOE Joint Genome Institute (JGI-PGF)"/>
            <person name="Walter F."/>
            <person name="Albersmeier A."/>
            <person name="Kalinowski J."/>
            <person name="Ruckert C."/>
        </authorList>
    </citation>
    <scope>NUCLEOTIDE SEQUENCE</scope>
    <source>
        <strain evidence="2">CCM 8711</strain>
    </source>
</reference>
<dbReference type="SUPFAM" id="SSF52833">
    <property type="entry name" value="Thioredoxin-like"/>
    <property type="match status" value="1"/>
</dbReference>
<dbReference type="PROSITE" id="PS51352">
    <property type="entry name" value="THIOREDOXIN_2"/>
    <property type="match status" value="1"/>
</dbReference>
<dbReference type="Proteomes" id="UP000662074">
    <property type="component" value="Unassembled WGS sequence"/>
</dbReference>
<organism evidence="2 3">
    <name type="scientific">Mucilaginibacter galii</name>
    <dbReference type="NCBI Taxonomy" id="2005073"/>
    <lineage>
        <taxon>Bacteria</taxon>
        <taxon>Pseudomonadati</taxon>
        <taxon>Bacteroidota</taxon>
        <taxon>Sphingobacteriia</taxon>
        <taxon>Sphingobacteriales</taxon>
        <taxon>Sphingobacteriaceae</taxon>
        <taxon>Mucilaginibacter</taxon>
    </lineage>
</organism>
<gene>
    <name evidence="2" type="ORF">GCM10011425_08080</name>
</gene>
<keyword evidence="3" id="KW-1185">Reference proteome</keyword>
<feature type="domain" description="Thioredoxin" evidence="1">
    <location>
        <begin position="22"/>
        <end position="162"/>
    </location>
</feature>
<proteinExistence type="predicted"/>
<reference evidence="2" key="2">
    <citation type="submission" date="2020-09" db="EMBL/GenBank/DDBJ databases">
        <authorList>
            <person name="Sun Q."/>
            <person name="Sedlacek I."/>
        </authorList>
    </citation>
    <scope>NUCLEOTIDE SEQUENCE</scope>
    <source>
        <strain evidence="2">CCM 8711</strain>
    </source>
</reference>
<dbReference type="PROSITE" id="PS51257">
    <property type="entry name" value="PROKAR_LIPOPROTEIN"/>
    <property type="match status" value="1"/>
</dbReference>
<dbReference type="Pfam" id="PF13098">
    <property type="entry name" value="Thioredoxin_2"/>
    <property type="match status" value="1"/>
</dbReference>
<accession>A0A917N009</accession>
<dbReference type="CDD" id="cd01659">
    <property type="entry name" value="TRX_superfamily"/>
    <property type="match status" value="1"/>
</dbReference>
<dbReference type="InterPro" id="IPR012336">
    <property type="entry name" value="Thioredoxin-like_fold"/>
</dbReference>
<dbReference type="AlphaFoldDB" id="A0A917N009"/>
<dbReference type="InterPro" id="IPR013766">
    <property type="entry name" value="Thioredoxin_domain"/>
</dbReference>
<evidence type="ECO:0000313" key="2">
    <source>
        <dbReference type="EMBL" id="GGI49596.1"/>
    </source>
</evidence>
<dbReference type="EMBL" id="BMDO01000001">
    <property type="protein sequence ID" value="GGI49596.1"/>
    <property type="molecule type" value="Genomic_DNA"/>
</dbReference>
<evidence type="ECO:0000259" key="1">
    <source>
        <dbReference type="PROSITE" id="PS51352"/>
    </source>
</evidence>
<dbReference type="RefSeq" id="WP_188413994.1">
    <property type="nucleotide sequence ID" value="NZ_BMDO01000001.1"/>
</dbReference>
<dbReference type="Gene3D" id="3.40.30.10">
    <property type="entry name" value="Glutaredoxin"/>
    <property type="match status" value="1"/>
</dbReference>
<dbReference type="InterPro" id="IPR036249">
    <property type="entry name" value="Thioredoxin-like_sf"/>
</dbReference>